<dbReference type="PANTHER" id="PTHR43679:SF2">
    <property type="entry name" value="OCTANOYL-[GCVH]:PROTEIN N-OCTANOYLTRANSFERASE"/>
    <property type="match status" value="1"/>
</dbReference>
<gene>
    <name evidence="2" type="ORF">CAL24_01795</name>
</gene>
<dbReference type="Pfam" id="PF21948">
    <property type="entry name" value="LplA-B_cat"/>
    <property type="match status" value="1"/>
</dbReference>
<dbReference type="Gene3D" id="3.30.930.10">
    <property type="entry name" value="Bira Bifunctional Protein, Domain 2"/>
    <property type="match status" value="1"/>
</dbReference>
<evidence type="ECO:0000259" key="1">
    <source>
        <dbReference type="PROSITE" id="PS51733"/>
    </source>
</evidence>
<dbReference type="InterPro" id="IPR045864">
    <property type="entry name" value="aa-tRNA-synth_II/BPL/LPL"/>
</dbReference>
<sequence length="234" mass="24766">MNAVLSACRVTSCVQEQAWNEARLARPVARPTVQLWRYAGPGVVLGRRQYALVQACRLPGADDLVVRGAGGGAVLTGPWMLSASILLPPDHPLLGTGVVASYRWLGVLHAGLLRDLGIDAHALSPDAVRHHDVAGSVPWACFGELSPWEVAVGGRKIVGLAQVRRKQGVLLASGTLVSAPAWPVLCDALGQPAEDARRLARLTTSCEEQLGAPVLMEVLAERLSLALLDLLGPH</sequence>
<dbReference type="InterPro" id="IPR004143">
    <property type="entry name" value="BPL_LPL_catalytic"/>
</dbReference>
<feature type="domain" description="BPL/LPL catalytic" evidence="1">
    <location>
        <begin position="27"/>
        <end position="234"/>
    </location>
</feature>
<dbReference type="PROSITE" id="PS51733">
    <property type="entry name" value="BPL_LPL_CATALYTIC"/>
    <property type="match status" value="1"/>
</dbReference>
<reference evidence="3" key="1">
    <citation type="submission" date="2017-05" db="EMBL/GenBank/DDBJ databases">
        <title>Complete and WGS of Bordetella genogroups.</title>
        <authorList>
            <person name="Spilker T."/>
            <person name="Lipuma J."/>
        </authorList>
    </citation>
    <scope>NUCLEOTIDE SEQUENCE [LARGE SCALE GENOMIC DNA]</scope>
    <source>
        <strain evidence="3">AU8256</strain>
    </source>
</reference>
<dbReference type="SUPFAM" id="SSF55681">
    <property type="entry name" value="Class II aaRS and biotin synthetases"/>
    <property type="match status" value="1"/>
</dbReference>
<evidence type="ECO:0000313" key="3">
    <source>
        <dbReference type="Proteomes" id="UP000215633"/>
    </source>
</evidence>
<dbReference type="EMBL" id="NEVT01000002">
    <property type="protein sequence ID" value="OZI82630.1"/>
    <property type="molecule type" value="Genomic_DNA"/>
</dbReference>
<organism evidence="2 3">
    <name type="scientific">Bordetella genomosp. 2</name>
    <dbReference type="NCBI Taxonomy" id="1983456"/>
    <lineage>
        <taxon>Bacteria</taxon>
        <taxon>Pseudomonadati</taxon>
        <taxon>Pseudomonadota</taxon>
        <taxon>Betaproteobacteria</taxon>
        <taxon>Burkholderiales</taxon>
        <taxon>Alcaligenaceae</taxon>
        <taxon>Bordetella</taxon>
    </lineage>
</organism>
<accession>A0A261W9H8</accession>
<name>A0A261W9H8_9BORD</name>
<dbReference type="RefSeq" id="WP_094805565.1">
    <property type="nucleotide sequence ID" value="NZ_NEVT01000002.1"/>
</dbReference>
<dbReference type="AlphaFoldDB" id="A0A261W9H8"/>
<protein>
    <recommendedName>
        <fullName evidence="1">BPL/LPL catalytic domain-containing protein</fullName>
    </recommendedName>
</protein>
<dbReference type="InterPro" id="IPR050664">
    <property type="entry name" value="Octanoyltrans_LipM/LipL"/>
</dbReference>
<dbReference type="PANTHER" id="PTHR43679">
    <property type="entry name" value="OCTANOYLTRANSFERASE LIPM-RELATED"/>
    <property type="match status" value="1"/>
</dbReference>
<dbReference type="Proteomes" id="UP000215633">
    <property type="component" value="Unassembled WGS sequence"/>
</dbReference>
<keyword evidence="3" id="KW-1185">Reference proteome</keyword>
<evidence type="ECO:0000313" key="2">
    <source>
        <dbReference type="EMBL" id="OZI82630.1"/>
    </source>
</evidence>
<comment type="caution">
    <text evidence="2">The sequence shown here is derived from an EMBL/GenBank/DDBJ whole genome shotgun (WGS) entry which is preliminary data.</text>
</comment>
<proteinExistence type="predicted"/>